<dbReference type="RefSeq" id="WP_078715889.1">
    <property type="nucleotide sequence ID" value="NZ_FUYC01000001.1"/>
</dbReference>
<keyword evidence="4" id="KW-1185">Reference proteome</keyword>
<evidence type="ECO:0000256" key="1">
    <source>
        <dbReference type="SAM" id="MobiDB-lite"/>
    </source>
</evidence>
<keyword evidence="2" id="KW-0732">Signal</keyword>
<evidence type="ECO:0000256" key="2">
    <source>
        <dbReference type="SAM" id="SignalP"/>
    </source>
</evidence>
<feature type="chain" id="PRO_5012413975" evidence="2">
    <location>
        <begin position="32"/>
        <end position="240"/>
    </location>
</feature>
<proteinExistence type="predicted"/>
<evidence type="ECO:0000313" key="4">
    <source>
        <dbReference type="Proteomes" id="UP000190027"/>
    </source>
</evidence>
<accession>A0A1T4W4N4</accession>
<protein>
    <submittedName>
        <fullName evidence="3">Uncharacterized protein</fullName>
    </submittedName>
</protein>
<sequence length="240" mass="25959">MCIPFFSVGSLTRLAALAVGLLLLLPAGADANMLGGAVHRPGVTKVRPGVTEKPGNADVQQPEPAEIQQPEPVELQQPDPVAVQQPEPVEVQQPDMAETPPQIPEQKPTEDIQVPEMDQVRPDFADQMDATGPVQVQSKGKWRLETQILQPGTRSQGQHGRLWYGENEMPGARGQILETELGRLEYRGSMQEREQLWSSSGWVLVAPAPDLEQGVQGPSAGSPGRDGMQPLPPDAQPETP</sequence>
<feature type="region of interest" description="Disordered" evidence="1">
    <location>
        <begin position="39"/>
        <end position="85"/>
    </location>
</feature>
<reference evidence="3 4" key="1">
    <citation type="submission" date="2017-02" db="EMBL/GenBank/DDBJ databases">
        <authorList>
            <person name="Peterson S.W."/>
        </authorList>
    </citation>
    <scope>NUCLEOTIDE SEQUENCE [LARGE SCALE GENOMIC DNA]</scope>
    <source>
        <strain evidence="3 4">DSM 16080</strain>
    </source>
</reference>
<evidence type="ECO:0000313" key="3">
    <source>
        <dbReference type="EMBL" id="SKA72193.1"/>
    </source>
</evidence>
<name>A0A1T4W4N4_9BACT</name>
<feature type="signal peptide" evidence="2">
    <location>
        <begin position="1"/>
        <end position="31"/>
    </location>
</feature>
<feature type="compositionally biased region" description="Pro residues" evidence="1">
    <location>
        <begin position="230"/>
        <end position="240"/>
    </location>
</feature>
<organism evidence="3 4">
    <name type="scientific">Paucidesulfovibrio gracilis DSM 16080</name>
    <dbReference type="NCBI Taxonomy" id="1121449"/>
    <lineage>
        <taxon>Bacteria</taxon>
        <taxon>Pseudomonadati</taxon>
        <taxon>Thermodesulfobacteriota</taxon>
        <taxon>Desulfovibrionia</taxon>
        <taxon>Desulfovibrionales</taxon>
        <taxon>Desulfovibrionaceae</taxon>
        <taxon>Paucidesulfovibrio</taxon>
    </lineage>
</organism>
<dbReference type="AlphaFoldDB" id="A0A1T4W4N4"/>
<feature type="region of interest" description="Disordered" evidence="1">
    <location>
        <begin position="208"/>
        <end position="240"/>
    </location>
</feature>
<dbReference type="Proteomes" id="UP000190027">
    <property type="component" value="Unassembled WGS sequence"/>
</dbReference>
<dbReference type="OrthoDB" id="5526592at2"/>
<dbReference type="STRING" id="1121449.SAMN02745704_00313"/>
<feature type="compositionally biased region" description="Low complexity" evidence="1">
    <location>
        <begin position="60"/>
        <end position="85"/>
    </location>
</feature>
<gene>
    <name evidence="3" type="ORF">SAMN02745704_00313</name>
</gene>
<dbReference type="EMBL" id="FUYC01000001">
    <property type="protein sequence ID" value="SKA72193.1"/>
    <property type="molecule type" value="Genomic_DNA"/>
</dbReference>